<evidence type="ECO:0000256" key="5">
    <source>
        <dbReference type="ARBA" id="ARBA00023136"/>
    </source>
</evidence>
<evidence type="ECO:0000256" key="3">
    <source>
        <dbReference type="ARBA" id="ARBA00022692"/>
    </source>
</evidence>
<dbReference type="PANTHER" id="PTHR16119:SF17">
    <property type="entry name" value="TRANSMEMBRANE PROTEIN 144"/>
    <property type="match status" value="1"/>
</dbReference>
<evidence type="ECO:0000256" key="1">
    <source>
        <dbReference type="ARBA" id="ARBA00004141"/>
    </source>
</evidence>
<feature type="transmembrane region" description="Helical" evidence="6">
    <location>
        <begin position="44"/>
        <end position="66"/>
    </location>
</feature>
<protein>
    <submittedName>
        <fullName evidence="7">Uncharacterized protein</fullName>
    </submittedName>
</protein>
<comment type="similarity">
    <text evidence="2">Belongs to the TMEM144 family.</text>
</comment>
<dbReference type="AlphaFoldDB" id="A0A7S4C6Z4"/>
<dbReference type="InterPro" id="IPR010651">
    <property type="entry name" value="Sugar_transport"/>
</dbReference>
<gene>
    <name evidence="7" type="ORF">EGYM00163_LOCUS28</name>
</gene>
<feature type="transmembrane region" description="Helical" evidence="6">
    <location>
        <begin position="139"/>
        <end position="157"/>
    </location>
</feature>
<sequence length="160" mass="17444">MACAAGVLYGFQFVPLTIWNKKISDSGRIFDHPKPSDTLQALRFFFSQFCGVFLTSLLGFVAYCVKTGNRPRLVPPEAVLPSICSGILWAIGCAGSMFATSELGNAVGYPLVLNMSFLVNSSWSILYFREIRGQTNLRVFGAAFLLNVVSSVLISLSKDS</sequence>
<evidence type="ECO:0000256" key="4">
    <source>
        <dbReference type="ARBA" id="ARBA00022989"/>
    </source>
</evidence>
<dbReference type="Pfam" id="PF07857">
    <property type="entry name" value="TMEM144"/>
    <property type="match status" value="1"/>
</dbReference>
<dbReference type="GO" id="GO:0015144">
    <property type="term" value="F:carbohydrate transmembrane transporter activity"/>
    <property type="evidence" value="ECO:0007669"/>
    <property type="project" value="InterPro"/>
</dbReference>
<keyword evidence="3 6" id="KW-0812">Transmembrane</keyword>
<evidence type="ECO:0000256" key="6">
    <source>
        <dbReference type="SAM" id="Phobius"/>
    </source>
</evidence>
<feature type="transmembrane region" description="Helical" evidence="6">
    <location>
        <begin position="78"/>
        <end position="100"/>
    </location>
</feature>
<dbReference type="InterPro" id="IPR012435">
    <property type="entry name" value="TMEM144"/>
</dbReference>
<keyword evidence="5 6" id="KW-0472">Membrane</keyword>
<evidence type="ECO:0000313" key="7">
    <source>
        <dbReference type="EMBL" id="CAE0788916.1"/>
    </source>
</evidence>
<dbReference type="EMBL" id="HBJA01000125">
    <property type="protein sequence ID" value="CAE0788916.1"/>
    <property type="molecule type" value="Transcribed_RNA"/>
</dbReference>
<comment type="subcellular location">
    <subcellularLocation>
        <location evidence="1">Membrane</location>
        <topology evidence="1">Multi-pass membrane protein</topology>
    </subcellularLocation>
</comment>
<organism evidence="7">
    <name type="scientific">Eutreptiella gymnastica</name>
    <dbReference type="NCBI Taxonomy" id="73025"/>
    <lineage>
        <taxon>Eukaryota</taxon>
        <taxon>Discoba</taxon>
        <taxon>Euglenozoa</taxon>
        <taxon>Euglenida</taxon>
        <taxon>Spirocuta</taxon>
        <taxon>Euglenophyceae</taxon>
        <taxon>Eutreptiales</taxon>
        <taxon>Eutreptiaceae</taxon>
        <taxon>Eutreptiella</taxon>
    </lineage>
</organism>
<name>A0A7S4C6Z4_9EUGL</name>
<keyword evidence="4 6" id="KW-1133">Transmembrane helix</keyword>
<proteinExistence type="inferred from homology"/>
<evidence type="ECO:0000256" key="2">
    <source>
        <dbReference type="ARBA" id="ARBA00005731"/>
    </source>
</evidence>
<dbReference type="GO" id="GO:0016020">
    <property type="term" value="C:membrane"/>
    <property type="evidence" value="ECO:0007669"/>
    <property type="project" value="UniProtKB-SubCell"/>
</dbReference>
<reference evidence="7" key="1">
    <citation type="submission" date="2021-01" db="EMBL/GenBank/DDBJ databases">
        <authorList>
            <person name="Corre E."/>
            <person name="Pelletier E."/>
            <person name="Niang G."/>
            <person name="Scheremetjew M."/>
            <person name="Finn R."/>
            <person name="Kale V."/>
            <person name="Holt S."/>
            <person name="Cochrane G."/>
            <person name="Meng A."/>
            <person name="Brown T."/>
            <person name="Cohen L."/>
        </authorList>
    </citation>
    <scope>NUCLEOTIDE SEQUENCE</scope>
    <source>
        <strain evidence="7">CCMP1594</strain>
    </source>
</reference>
<feature type="transmembrane region" description="Helical" evidence="6">
    <location>
        <begin position="106"/>
        <end position="127"/>
    </location>
</feature>
<dbReference type="PANTHER" id="PTHR16119">
    <property type="entry name" value="TRANSMEMBRANE PROTEIN 144"/>
    <property type="match status" value="1"/>
</dbReference>
<accession>A0A7S4C6Z4</accession>